<dbReference type="PANTHER" id="PTHR46889:SF4">
    <property type="entry name" value="TRANSPOSASE INSO FOR INSERTION SEQUENCE ELEMENT IS911B-RELATED"/>
    <property type="match status" value="1"/>
</dbReference>
<organism evidence="3 4">
    <name type="scientific">Microbulbifer halophilus</name>
    <dbReference type="NCBI Taxonomy" id="453963"/>
    <lineage>
        <taxon>Bacteria</taxon>
        <taxon>Pseudomonadati</taxon>
        <taxon>Pseudomonadota</taxon>
        <taxon>Gammaproteobacteria</taxon>
        <taxon>Cellvibrionales</taxon>
        <taxon>Microbulbiferaceae</taxon>
        <taxon>Microbulbifer</taxon>
    </lineage>
</organism>
<dbReference type="SUPFAM" id="SSF46689">
    <property type="entry name" value="Homeodomain-like"/>
    <property type="match status" value="1"/>
</dbReference>
<dbReference type="Proteomes" id="UP001597425">
    <property type="component" value="Unassembled WGS sequence"/>
</dbReference>
<dbReference type="Gene3D" id="3.30.420.10">
    <property type="entry name" value="Ribonuclease H-like superfamily/Ribonuclease H"/>
    <property type="match status" value="1"/>
</dbReference>
<name>A0ABW5EIY4_9GAMM</name>
<protein>
    <submittedName>
        <fullName evidence="3">IS3 family transposase</fullName>
    </submittedName>
</protein>
<dbReference type="InterPro" id="IPR009057">
    <property type="entry name" value="Homeodomain-like_sf"/>
</dbReference>
<reference evidence="4" key="1">
    <citation type="journal article" date="2019" name="Int. J. Syst. Evol. Microbiol.">
        <title>The Global Catalogue of Microorganisms (GCM) 10K type strain sequencing project: providing services to taxonomists for standard genome sequencing and annotation.</title>
        <authorList>
            <consortium name="The Broad Institute Genomics Platform"/>
            <consortium name="The Broad Institute Genome Sequencing Center for Infectious Disease"/>
            <person name="Wu L."/>
            <person name="Ma J."/>
        </authorList>
    </citation>
    <scope>NUCLEOTIDE SEQUENCE [LARGE SCALE GENOMIC DNA]</scope>
    <source>
        <strain evidence="4">KCTC 12848</strain>
    </source>
</reference>
<dbReference type="InterPro" id="IPR050900">
    <property type="entry name" value="Transposase_IS3/IS150/IS904"/>
</dbReference>
<sequence>MPRYSEERKAAVLKKLLPPMNRTVVSVSAEEGISDVTLYSWLKQCRQKGMPVPGNRNTGEDWSPEAKLAVVIETAAMSEAELGAYCREKGLYPELVQRWKEACLQGAGMQTDQEKAAQKQQRESRKTIKNLKTEVRRKDRALAETTSLLVLSKKLEALYGEDRQRGQLTPLSERTRLLQYFDDAIAGGATRYKAAELMELSQRTLKRWRETDGSVSQDQRPEAERVEQLHQLTTEEEAAIVSTCNLPEYQSLPPSQIVPLLADQGVYLASESSFYRILKKHRQLNHRGRTQPARKVPEPTSFTATGSNQVWSWDISYCPSVVRGQHWYLYLILDIYSRKIVAWEVHEAESGELAKQLVERALLRERCWHKPPVLHSDNGAPMTSYTLKARLAELGMLMSYSRPRVSNDNPYSESLFKTVKYCPKWPAKGFNSLQAVREWMLVFEHAYNEQHLHSGINFVTPASRHRGEDLERLAHRKSVYERAKRLNPRRWSGETRNWDATGSVSLNPGKLQEIERNKCAA</sequence>
<dbReference type="InterPro" id="IPR002514">
    <property type="entry name" value="Transposase_8"/>
</dbReference>
<keyword evidence="4" id="KW-1185">Reference proteome</keyword>
<dbReference type="PANTHER" id="PTHR46889">
    <property type="entry name" value="TRANSPOSASE INSF FOR INSERTION SEQUENCE IS3B-RELATED"/>
    <property type="match status" value="1"/>
</dbReference>
<evidence type="ECO:0000313" key="4">
    <source>
        <dbReference type="Proteomes" id="UP001597425"/>
    </source>
</evidence>
<accession>A0ABW5EIY4</accession>
<dbReference type="Pfam" id="PF00665">
    <property type="entry name" value="rve"/>
    <property type="match status" value="1"/>
</dbReference>
<evidence type="ECO:0000313" key="3">
    <source>
        <dbReference type="EMBL" id="MFD2312570.1"/>
    </source>
</evidence>
<dbReference type="InterPro" id="IPR001584">
    <property type="entry name" value="Integrase_cat-core"/>
</dbReference>
<dbReference type="InterPro" id="IPR048020">
    <property type="entry name" value="Transpos_IS3"/>
</dbReference>
<evidence type="ECO:0000259" key="2">
    <source>
        <dbReference type="PROSITE" id="PS50994"/>
    </source>
</evidence>
<dbReference type="SUPFAM" id="SSF53098">
    <property type="entry name" value="Ribonuclease H-like"/>
    <property type="match status" value="1"/>
</dbReference>
<feature type="domain" description="Integrase catalytic" evidence="2">
    <location>
        <begin position="295"/>
        <end position="469"/>
    </location>
</feature>
<comment type="caution">
    <text evidence="3">The sequence shown here is derived from an EMBL/GenBank/DDBJ whole genome shotgun (WGS) entry which is preliminary data.</text>
</comment>
<dbReference type="RefSeq" id="WP_265723674.1">
    <property type="nucleotide sequence ID" value="NZ_JAPIVK010000083.1"/>
</dbReference>
<dbReference type="InterPro" id="IPR012337">
    <property type="entry name" value="RNaseH-like_sf"/>
</dbReference>
<comment type="similarity">
    <text evidence="1">Belongs to the transposase 8 family.</text>
</comment>
<proteinExistence type="inferred from homology"/>
<dbReference type="NCBIfam" id="NF033516">
    <property type="entry name" value="transpos_IS3"/>
    <property type="match status" value="1"/>
</dbReference>
<dbReference type="InterPro" id="IPR036397">
    <property type="entry name" value="RNaseH_sf"/>
</dbReference>
<evidence type="ECO:0000256" key="1">
    <source>
        <dbReference type="ARBA" id="ARBA00009964"/>
    </source>
</evidence>
<gene>
    <name evidence="3" type="ORF">ACFSKX_19300</name>
</gene>
<dbReference type="Pfam" id="PF01527">
    <property type="entry name" value="HTH_Tnp_1"/>
    <property type="match status" value="1"/>
</dbReference>
<dbReference type="PROSITE" id="PS50994">
    <property type="entry name" value="INTEGRASE"/>
    <property type="match status" value="1"/>
</dbReference>
<dbReference type="EMBL" id="JBHUJD010000064">
    <property type="protein sequence ID" value="MFD2312570.1"/>
    <property type="molecule type" value="Genomic_DNA"/>
</dbReference>